<proteinExistence type="predicted"/>
<dbReference type="InterPro" id="IPR004175">
    <property type="entry name" value="RNA_CPDase"/>
</dbReference>
<dbReference type="Proteomes" id="UP000218272">
    <property type="component" value="Chromosome SCLO_1"/>
</dbReference>
<keyword evidence="1" id="KW-0378">Hydrolase</keyword>
<dbReference type="GO" id="GO:0016874">
    <property type="term" value="F:ligase activity"/>
    <property type="evidence" value="ECO:0007669"/>
    <property type="project" value="UniProtKB-KW"/>
</dbReference>
<evidence type="ECO:0000313" key="2">
    <source>
        <dbReference type="EMBL" id="BAV64733.1"/>
    </source>
</evidence>
<keyword evidence="2" id="KW-0436">Ligase</keyword>
<dbReference type="Gene3D" id="3.90.1140.10">
    <property type="entry name" value="Cyclic phosphodiesterase"/>
    <property type="match status" value="1"/>
</dbReference>
<dbReference type="EMBL" id="AP017655">
    <property type="protein sequence ID" value="BAV64733.1"/>
    <property type="molecule type" value="Genomic_DNA"/>
</dbReference>
<dbReference type="PANTHER" id="PTHR35561:SF1">
    <property type="entry name" value="RNA 2',3'-CYCLIC PHOSPHODIESTERASE"/>
    <property type="match status" value="1"/>
</dbReference>
<dbReference type="KEGG" id="sclo:SCLO_1016930"/>
<dbReference type="SUPFAM" id="SSF55144">
    <property type="entry name" value="LigT-like"/>
    <property type="match status" value="1"/>
</dbReference>
<reference evidence="2 3" key="1">
    <citation type="submission" date="2016-10" db="EMBL/GenBank/DDBJ databases">
        <title>Complete Genome Sequence of the Nonylphenol-Degrading Bacterium Sphingobium cloacae JCM 10874T.</title>
        <authorList>
            <person name="Ootsuka M."/>
            <person name="Nishizawa T."/>
            <person name="Ohta H."/>
        </authorList>
    </citation>
    <scope>NUCLEOTIDE SEQUENCE [LARGE SCALE GENOMIC DNA]</scope>
    <source>
        <strain evidence="2 3">JCM 10874</strain>
    </source>
</reference>
<sequence length="186" mass="20735">MMQTPASPCLRYRLFFALKPPHGVARRTDHLAAALAEGVPRIRTEHQHITLAITGDHAAYPREAACRLLQAAETIMAAPFHLRLDRLSFSTRSAALRPSRAVQGLNALQRALVRAIEEAGVMLRTGWRFSPHQTLFYRAGPVGHRPVEGFGWCVEDFALICSHVGRTRHEELGRWPLKGGAQLSLF</sequence>
<organism evidence="2 3">
    <name type="scientific">Sphingobium cloacae</name>
    <dbReference type="NCBI Taxonomy" id="120107"/>
    <lineage>
        <taxon>Bacteria</taxon>
        <taxon>Pseudomonadati</taxon>
        <taxon>Pseudomonadota</taxon>
        <taxon>Alphaproteobacteria</taxon>
        <taxon>Sphingomonadales</taxon>
        <taxon>Sphingomonadaceae</taxon>
        <taxon>Sphingobium</taxon>
    </lineage>
</organism>
<dbReference type="Pfam" id="PF13563">
    <property type="entry name" value="2_5_RNA_ligase2"/>
    <property type="match status" value="1"/>
</dbReference>
<dbReference type="RefSeq" id="WP_231923206.1">
    <property type="nucleotide sequence ID" value="NZ_AP017655.1"/>
</dbReference>
<accession>A0A1E1F2I3</accession>
<gene>
    <name evidence="2" type="ORF">SCLO_1016930</name>
</gene>
<dbReference type="InterPro" id="IPR009097">
    <property type="entry name" value="Cyclic_Pdiesterase"/>
</dbReference>
<evidence type="ECO:0000313" key="3">
    <source>
        <dbReference type="Proteomes" id="UP000218272"/>
    </source>
</evidence>
<protein>
    <submittedName>
        <fullName evidence="2">2'-5' RNA ligase</fullName>
    </submittedName>
</protein>
<dbReference type="AlphaFoldDB" id="A0A1E1F2I3"/>
<dbReference type="GO" id="GO:0004113">
    <property type="term" value="F:2',3'-cyclic-nucleotide 3'-phosphodiesterase activity"/>
    <property type="evidence" value="ECO:0007669"/>
    <property type="project" value="InterPro"/>
</dbReference>
<name>A0A1E1F2I3_9SPHN</name>
<dbReference type="GO" id="GO:0008664">
    <property type="term" value="F:RNA 2',3'-cyclic 3'-phosphodiesterase activity"/>
    <property type="evidence" value="ECO:0007669"/>
    <property type="project" value="InterPro"/>
</dbReference>
<evidence type="ECO:0000256" key="1">
    <source>
        <dbReference type="ARBA" id="ARBA00022801"/>
    </source>
</evidence>
<keyword evidence="3" id="KW-1185">Reference proteome</keyword>
<dbReference type="PANTHER" id="PTHR35561">
    <property type="entry name" value="RNA 2',3'-CYCLIC PHOSPHODIESTERASE"/>
    <property type="match status" value="1"/>
</dbReference>